<reference evidence="7" key="1">
    <citation type="journal article" date="2013" name="Stand. Genomic Sci.">
        <title>Genome sequence of the thermophilic fresh-water bacterium Spirochaeta caldaria type strain (H1(T)), reclassification of Spirochaeta caldaria, Spirochaeta stenostrepta, and Spirochaeta zuelzerae in the genus Treponema as Treponema caldaria comb. nov., Treponema stenostrepta comb. nov., and Treponema zuelzerae comb. nov., and emendation of the genus Treponema.</title>
        <authorList>
            <person name="Abt B."/>
            <person name="Goker M."/>
            <person name="Scheuner C."/>
            <person name="Han C."/>
            <person name="Lu M."/>
            <person name="Misra M."/>
            <person name="Lapidus A."/>
            <person name="Nolan M."/>
            <person name="Lucas S."/>
            <person name="Hammon N."/>
            <person name="Deshpande S."/>
            <person name="Cheng J.F."/>
            <person name="Tapia R."/>
            <person name="Goodwin L.A."/>
            <person name="Pitluck S."/>
            <person name="Liolios K."/>
            <person name="Pagani I."/>
            <person name="Ivanova N."/>
            <person name="Mavromatis K."/>
            <person name="Mikhailova N."/>
            <person name="Huntemann M."/>
            <person name="Pati A."/>
            <person name="Chen A."/>
            <person name="Palaniappan K."/>
            <person name="Land M."/>
            <person name="Hauser L."/>
            <person name="Jeffries C.D."/>
            <person name="Rohde M."/>
            <person name="Spring S."/>
            <person name="Gronow S."/>
            <person name="Detter J.C."/>
            <person name="Bristow J."/>
            <person name="Eisen J.A."/>
            <person name="Markowitz V."/>
            <person name="Hugenholtz P."/>
            <person name="Kyrpides N.C."/>
            <person name="Woyke T."/>
            <person name="Klenk H.P."/>
        </authorList>
    </citation>
    <scope>NUCLEOTIDE SEQUENCE</scope>
    <source>
        <strain evidence="7">ATCC 51460 / DSM 7334 / H1</strain>
    </source>
</reference>
<dbReference type="KEGG" id="scd:Spica_1308"/>
<comment type="subcellular location">
    <subcellularLocation>
        <location evidence="1">Membrane</location>
        <topology evidence="1">Multi-pass membrane protein</topology>
    </subcellularLocation>
</comment>
<name>F8F2R0_GRAC1</name>
<evidence type="ECO:0000256" key="3">
    <source>
        <dbReference type="ARBA" id="ARBA00022989"/>
    </source>
</evidence>
<dbReference type="OrthoDB" id="361581at2"/>
<evidence type="ECO:0000313" key="7">
    <source>
        <dbReference type="Proteomes" id="UP000000503"/>
    </source>
</evidence>
<dbReference type="RefSeq" id="WP_013968765.1">
    <property type="nucleotide sequence ID" value="NC_015732.1"/>
</dbReference>
<dbReference type="Pfam" id="PF02361">
    <property type="entry name" value="CbiQ"/>
    <property type="match status" value="1"/>
</dbReference>
<feature type="transmembrane region" description="Helical" evidence="5">
    <location>
        <begin position="64"/>
        <end position="84"/>
    </location>
</feature>
<dbReference type="eggNOG" id="ENOG5030JZB">
    <property type="taxonomic scope" value="Bacteria"/>
</dbReference>
<keyword evidence="7" id="KW-1185">Reference proteome</keyword>
<evidence type="ECO:0000256" key="2">
    <source>
        <dbReference type="ARBA" id="ARBA00022692"/>
    </source>
</evidence>
<dbReference type="STRING" id="744872.Spica_1308"/>
<accession>F8F2R0</accession>
<sequence length="211" mass="23532">MAHSIAFEYTPVAGPLHRLHPILKLAFMAGISLGALGQDTLVLILITFGVIIVARWGKIPIQKLFVGSKPLLVTTTIIILFSAVNLHPLNCDSKALYGGLRFLWAIGISFAAASLFFYTTKLTELREALETLENPLLRSQPHYLRFSLLFTLTMGFIPRIFFEWSEAEDAWLARGGKKGLQMMILLIPSVLERLIMSAKETAHALELRIGR</sequence>
<dbReference type="Proteomes" id="UP000000503">
    <property type="component" value="Chromosome"/>
</dbReference>
<feature type="transmembrane region" description="Helical" evidence="5">
    <location>
        <begin position="25"/>
        <end position="52"/>
    </location>
</feature>
<feature type="transmembrane region" description="Helical" evidence="5">
    <location>
        <begin position="96"/>
        <end position="118"/>
    </location>
</feature>
<keyword evidence="3 5" id="KW-1133">Transmembrane helix</keyword>
<dbReference type="CDD" id="cd16914">
    <property type="entry name" value="EcfT"/>
    <property type="match status" value="1"/>
</dbReference>
<evidence type="ECO:0000313" key="6">
    <source>
        <dbReference type="EMBL" id="AEJ19454.1"/>
    </source>
</evidence>
<proteinExistence type="predicted"/>
<organism evidence="6 7">
    <name type="scientific">Gracilinema caldarium (strain ATCC 51460 / DSM 7334 / H1)</name>
    <name type="common">Treponema caldarium</name>
    <dbReference type="NCBI Taxonomy" id="744872"/>
    <lineage>
        <taxon>Bacteria</taxon>
        <taxon>Pseudomonadati</taxon>
        <taxon>Spirochaetota</taxon>
        <taxon>Spirochaetia</taxon>
        <taxon>Spirochaetales</taxon>
        <taxon>Breznakiellaceae</taxon>
        <taxon>Gracilinema</taxon>
    </lineage>
</organism>
<dbReference type="GO" id="GO:0005886">
    <property type="term" value="C:plasma membrane"/>
    <property type="evidence" value="ECO:0007669"/>
    <property type="project" value="UniProtKB-ARBA"/>
</dbReference>
<evidence type="ECO:0000256" key="4">
    <source>
        <dbReference type="ARBA" id="ARBA00023136"/>
    </source>
</evidence>
<dbReference type="AlphaFoldDB" id="F8F2R0"/>
<dbReference type="HOGENOM" id="CLU_1266422_0_0_12"/>
<keyword evidence="4 5" id="KW-0472">Membrane</keyword>
<gene>
    <name evidence="6" type="ordered locus">Spica_1308</name>
</gene>
<keyword evidence="2 5" id="KW-0812">Transmembrane</keyword>
<dbReference type="EMBL" id="CP002868">
    <property type="protein sequence ID" value="AEJ19454.1"/>
    <property type="molecule type" value="Genomic_DNA"/>
</dbReference>
<evidence type="ECO:0000256" key="5">
    <source>
        <dbReference type="SAM" id="Phobius"/>
    </source>
</evidence>
<protein>
    <submittedName>
        <fullName evidence="6">ABC-type transporter, integral membrane subunit</fullName>
    </submittedName>
</protein>
<dbReference type="InterPro" id="IPR003339">
    <property type="entry name" value="ABC/ECF_trnsptr_transmembrane"/>
</dbReference>
<evidence type="ECO:0000256" key="1">
    <source>
        <dbReference type="ARBA" id="ARBA00004141"/>
    </source>
</evidence>